<dbReference type="GO" id="GO:0016020">
    <property type="term" value="C:membrane"/>
    <property type="evidence" value="ECO:0007669"/>
    <property type="project" value="InterPro"/>
</dbReference>
<dbReference type="GO" id="GO:0009401">
    <property type="term" value="P:phosphoenolpyruvate-dependent sugar phosphotransferase system"/>
    <property type="evidence" value="ECO:0007669"/>
    <property type="project" value="UniProtKB-KW"/>
</dbReference>
<evidence type="ECO:0000313" key="10">
    <source>
        <dbReference type="Proteomes" id="UP000867740"/>
    </source>
</evidence>
<name>A0A9P3T9A3_KLUIN</name>
<comment type="caution">
    <text evidence="9">The sequence shown here is derived from an EMBL/GenBank/DDBJ whole genome shotgun (WGS) entry which is preliminary data.</text>
</comment>
<dbReference type="EMBL" id="DACSUM010000022">
    <property type="protein sequence ID" value="HAT3582576.1"/>
    <property type="molecule type" value="Genomic_DNA"/>
</dbReference>
<evidence type="ECO:0000256" key="5">
    <source>
        <dbReference type="ARBA" id="ARBA00022679"/>
    </source>
</evidence>
<dbReference type="Proteomes" id="UP000867740">
    <property type="component" value="Unassembled WGS sequence"/>
</dbReference>
<evidence type="ECO:0000256" key="4">
    <source>
        <dbReference type="ARBA" id="ARBA00022597"/>
    </source>
</evidence>
<keyword evidence="5" id="KW-0808">Transferase</keyword>
<dbReference type="GO" id="GO:0016301">
    <property type="term" value="F:kinase activity"/>
    <property type="evidence" value="ECO:0007669"/>
    <property type="project" value="UniProtKB-KW"/>
</dbReference>
<dbReference type="PROSITE" id="PS51096">
    <property type="entry name" value="PTS_EIIA_TYPE_4"/>
    <property type="match status" value="1"/>
</dbReference>
<keyword evidence="2" id="KW-0813">Transport</keyword>
<gene>
    <name evidence="9" type="ORF">I8531_002897</name>
</gene>
<evidence type="ECO:0000256" key="1">
    <source>
        <dbReference type="ARBA" id="ARBA00004496"/>
    </source>
</evidence>
<dbReference type="InterPro" id="IPR033887">
    <property type="entry name" value="PTS_IIA_man"/>
</dbReference>
<dbReference type="AlphaFoldDB" id="A0A9P3T9A3"/>
<evidence type="ECO:0000313" key="9">
    <source>
        <dbReference type="EMBL" id="HAT3582576.1"/>
    </source>
</evidence>
<keyword evidence="7" id="KW-0418">Kinase</keyword>
<evidence type="ECO:0000256" key="3">
    <source>
        <dbReference type="ARBA" id="ARBA00022490"/>
    </source>
</evidence>
<dbReference type="GO" id="GO:0005737">
    <property type="term" value="C:cytoplasm"/>
    <property type="evidence" value="ECO:0007669"/>
    <property type="project" value="UniProtKB-SubCell"/>
</dbReference>
<protein>
    <submittedName>
        <fullName evidence="9">PTS sugar transporter subunit IIA</fullName>
    </submittedName>
</protein>
<feature type="domain" description="PTS EIIA type-4" evidence="8">
    <location>
        <begin position="1"/>
        <end position="124"/>
    </location>
</feature>
<dbReference type="Pfam" id="PF03610">
    <property type="entry name" value="EIIA-man"/>
    <property type="match status" value="1"/>
</dbReference>
<dbReference type="InterPro" id="IPR036662">
    <property type="entry name" value="PTS_EIIA_man-typ_sf"/>
</dbReference>
<comment type="subcellular location">
    <subcellularLocation>
        <location evidence="1">Cytoplasm</location>
    </subcellularLocation>
</comment>
<evidence type="ECO:0000256" key="7">
    <source>
        <dbReference type="ARBA" id="ARBA00022777"/>
    </source>
</evidence>
<dbReference type="SUPFAM" id="SSF53062">
    <property type="entry name" value="PTS system fructose IIA component-like"/>
    <property type="match status" value="1"/>
</dbReference>
<keyword evidence="6" id="KW-0598">Phosphotransferase system</keyword>
<dbReference type="PANTHER" id="PTHR33799:SF1">
    <property type="entry name" value="PTS SYSTEM MANNOSE-SPECIFIC EIIAB COMPONENT-RELATED"/>
    <property type="match status" value="1"/>
</dbReference>
<dbReference type="Gene3D" id="3.40.50.510">
    <property type="entry name" value="Phosphotransferase system, mannose-type IIA component"/>
    <property type="match status" value="1"/>
</dbReference>
<dbReference type="InterPro" id="IPR051471">
    <property type="entry name" value="Bacterial_PTS_sugar_comp"/>
</dbReference>
<dbReference type="InterPro" id="IPR004701">
    <property type="entry name" value="PTS_EIIA_man-typ"/>
</dbReference>
<evidence type="ECO:0000256" key="6">
    <source>
        <dbReference type="ARBA" id="ARBA00022683"/>
    </source>
</evidence>
<dbReference type="PANTHER" id="PTHR33799">
    <property type="entry name" value="PTS PERMEASE-RELATED-RELATED"/>
    <property type="match status" value="1"/>
</dbReference>
<reference evidence="9" key="1">
    <citation type="journal article" date="2018" name="Genome Biol.">
        <title>SKESA: strategic k-mer extension for scrupulous assemblies.</title>
        <authorList>
            <person name="Souvorov A."/>
            <person name="Agarwala R."/>
            <person name="Lipman D.J."/>
        </authorList>
    </citation>
    <scope>NUCLEOTIDE SEQUENCE</scope>
    <source>
        <strain evidence="9">CAVp300</strain>
    </source>
</reference>
<accession>A0A9P3T9A3</accession>
<keyword evidence="4 9" id="KW-0762">Sugar transport</keyword>
<evidence type="ECO:0000256" key="2">
    <source>
        <dbReference type="ARBA" id="ARBA00022448"/>
    </source>
</evidence>
<organism evidence="9 10">
    <name type="scientific">Kluyvera intermedia</name>
    <name type="common">Enterobacter intermedius</name>
    <dbReference type="NCBI Taxonomy" id="61648"/>
    <lineage>
        <taxon>Bacteria</taxon>
        <taxon>Pseudomonadati</taxon>
        <taxon>Pseudomonadota</taxon>
        <taxon>Gammaproteobacteria</taxon>
        <taxon>Enterobacterales</taxon>
        <taxon>Enterobacteriaceae</taxon>
        <taxon>Kluyvera</taxon>
    </lineage>
</organism>
<dbReference type="CDD" id="cd00006">
    <property type="entry name" value="PTS_IIA_man"/>
    <property type="match status" value="1"/>
</dbReference>
<keyword evidence="3" id="KW-0963">Cytoplasm</keyword>
<dbReference type="RefSeq" id="WP_047371794.1">
    <property type="nucleotide sequence ID" value="NZ_CABMNU010000005.1"/>
</dbReference>
<reference evidence="9" key="2">
    <citation type="submission" date="2020-10" db="EMBL/GenBank/DDBJ databases">
        <authorList>
            <consortium name="NCBI Pathogen Detection Project"/>
        </authorList>
    </citation>
    <scope>NUCLEOTIDE SEQUENCE</scope>
    <source>
        <strain evidence="9">CAVp300</strain>
    </source>
</reference>
<sequence>MLGWVITCHGELAQEMLDSLECRFGPLTQCRAVNFRQGLSTNMLSRMICDALHETDSGEGVVFLTDISGAAPYRAASLMSHKHEHCEVISGVDATLLEAMYPLREFCSSADFRNQIVVAGAPGVSSLWHQQQKNPPFVLLHDLYEK</sequence>
<proteinExistence type="predicted"/>
<evidence type="ECO:0000259" key="8">
    <source>
        <dbReference type="PROSITE" id="PS51096"/>
    </source>
</evidence>